<dbReference type="InParanoid" id="A7THE6"/>
<evidence type="ECO:0000256" key="4">
    <source>
        <dbReference type="ARBA" id="ARBA00022989"/>
    </source>
</evidence>
<evidence type="ECO:0000256" key="2">
    <source>
        <dbReference type="ARBA" id="ARBA00022448"/>
    </source>
</evidence>
<dbReference type="OrthoDB" id="440553at2759"/>
<keyword evidence="3 7" id="KW-0812">Transmembrane</keyword>
<dbReference type="KEGG" id="vpo:Kpol_1039p19"/>
<dbReference type="InterPro" id="IPR036259">
    <property type="entry name" value="MFS_trans_sf"/>
</dbReference>
<dbReference type="GO" id="GO:0005886">
    <property type="term" value="C:plasma membrane"/>
    <property type="evidence" value="ECO:0007669"/>
    <property type="project" value="EnsemblFungi"/>
</dbReference>
<evidence type="ECO:0000256" key="3">
    <source>
        <dbReference type="ARBA" id="ARBA00022692"/>
    </source>
</evidence>
<dbReference type="RefSeq" id="XP_001646128.1">
    <property type="nucleotide sequence ID" value="XM_001646078.1"/>
</dbReference>
<dbReference type="PROSITE" id="PS50850">
    <property type="entry name" value="MFS"/>
    <property type="match status" value="1"/>
</dbReference>
<proteinExistence type="inferred from homology"/>
<dbReference type="GO" id="GO:0032973">
    <property type="term" value="P:amino acid export across plasma membrane"/>
    <property type="evidence" value="ECO:0007669"/>
    <property type="project" value="EnsemblFungi"/>
</dbReference>
<sequence length="573" mass="63119">MTEYQRPRDSLDSANIYSEQSSTTSLEKQLEPYGVGKEVKDYTYGVINGNGDGIYKVDGTLSRTQTREVEESDLESADDVKTIKDSQEYVAPYTLFSYSQKWIMVGLLTMCGFWSSLGSPIYYPALRQLEKQFDIDENLVNVTVVVYLLFQGISPTVCGGLADIYGRRPVILFGMLVYIVASIALACANSYGVIIFLRCLQSCGISPIIAISSGCVGDFTMKAERGTFVGAVSGLVLLGQAFGSLIGAALAAAWDWRAIFWFLAIGAGCCLFVGILVLPETKRTIVGNMSIKPKNIINRAPIFLLKSFQKRFKYDNPDYETLDQNKPKLNLLAPFTIICQPEIVLSLLPGGLQFALWTLMLSSISSELAIEPYNYKLIIIGVCYLPAGMGGLLGSLITGRVIDIYYKKSLKKFDAMKEAKEIPEDKQFNIFKARLLPALPQNFIAVAAFILFGWCVDKGLKVESILIVSFFGSYCAMSTLSTSSTLLVDLYPGKSSTATSCFNFIRCSLSAMFMGCFAKMKGSITVGGTFTLIVGFLFVANFLVMIPVMYGMEWRQKRANKAELKAQSTMEAN</sequence>
<dbReference type="eggNOG" id="KOG0255">
    <property type="taxonomic scope" value="Eukaryota"/>
</dbReference>
<dbReference type="Pfam" id="PF07690">
    <property type="entry name" value="MFS_1"/>
    <property type="match status" value="1"/>
</dbReference>
<dbReference type="HOGENOM" id="CLU_008455_8_4_1"/>
<feature type="domain" description="Major facilitator superfamily (MFS) profile" evidence="8">
    <location>
        <begin position="104"/>
        <end position="558"/>
    </location>
</feature>
<keyword evidence="5 7" id="KW-0472">Membrane</keyword>
<dbReference type="InterPro" id="IPR011701">
    <property type="entry name" value="MFS"/>
</dbReference>
<feature type="transmembrane region" description="Helical" evidence="7">
    <location>
        <begin position="377"/>
        <end position="402"/>
    </location>
</feature>
<dbReference type="AlphaFoldDB" id="A7THE6"/>
<feature type="transmembrane region" description="Helical" evidence="7">
    <location>
        <begin position="194"/>
        <end position="216"/>
    </location>
</feature>
<organism evidence="10">
    <name type="scientific">Vanderwaltozyma polyspora (strain ATCC 22028 / DSM 70294 / BCRC 21397 / CBS 2163 / NBRC 10782 / NRRL Y-8283 / UCD 57-17)</name>
    <name type="common">Kluyveromyces polysporus</name>
    <dbReference type="NCBI Taxonomy" id="436907"/>
    <lineage>
        <taxon>Eukaryota</taxon>
        <taxon>Fungi</taxon>
        <taxon>Dikarya</taxon>
        <taxon>Ascomycota</taxon>
        <taxon>Saccharomycotina</taxon>
        <taxon>Saccharomycetes</taxon>
        <taxon>Saccharomycetales</taxon>
        <taxon>Saccharomycetaceae</taxon>
        <taxon>Vanderwaltozyma</taxon>
    </lineage>
</organism>
<evidence type="ECO:0000313" key="9">
    <source>
        <dbReference type="EMBL" id="EDO18270.1"/>
    </source>
</evidence>
<dbReference type="FunCoup" id="A7THE6">
    <property type="interactions" value="71"/>
</dbReference>
<name>A7THE6_VANPO</name>
<accession>A7THE6</accession>
<feature type="transmembrane region" description="Helical" evidence="7">
    <location>
        <begin position="258"/>
        <end position="279"/>
    </location>
</feature>
<feature type="transmembrane region" description="Helical" evidence="7">
    <location>
        <begin position="435"/>
        <end position="454"/>
    </location>
</feature>
<dbReference type="Gene3D" id="1.20.1250.20">
    <property type="entry name" value="MFS general substrate transporter like domains"/>
    <property type="match status" value="1"/>
</dbReference>
<dbReference type="Proteomes" id="UP000000267">
    <property type="component" value="Unassembled WGS sequence"/>
</dbReference>
<evidence type="ECO:0000259" key="8">
    <source>
        <dbReference type="PROSITE" id="PS50850"/>
    </source>
</evidence>
<evidence type="ECO:0000256" key="5">
    <source>
        <dbReference type="ARBA" id="ARBA00023136"/>
    </source>
</evidence>
<evidence type="ECO:0000256" key="7">
    <source>
        <dbReference type="SAM" id="Phobius"/>
    </source>
</evidence>
<dbReference type="EMBL" id="DS480391">
    <property type="protein sequence ID" value="EDO18270.1"/>
    <property type="molecule type" value="Genomic_DNA"/>
</dbReference>
<feature type="transmembrane region" description="Helical" evidence="7">
    <location>
        <begin position="228"/>
        <end position="252"/>
    </location>
</feature>
<comment type="similarity">
    <text evidence="6">Belongs to the major facilitator superfamily. CAR1 family.</text>
</comment>
<dbReference type="GeneID" id="5546547"/>
<dbReference type="SUPFAM" id="SSF103473">
    <property type="entry name" value="MFS general substrate transporter"/>
    <property type="match status" value="1"/>
</dbReference>
<gene>
    <name evidence="9" type="ORF">Kpol_1039p19</name>
</gene>
<reference evidence="9 10" key="1">
    <citation type="journal article" date="2007" name="Proc. Natl. Acad. Sci. U.S.A.">
        <title>Independent sorting-out of thousands of duplicated gene pairs in two yeast species descended from a whole-genome duplication.</title>
        <authorList>
            <person name="Scannell D.R."/>
            <person name="Frank A.C."/>
            <person name="Conant G.C."/>
            <person name="Byrne K.P."/>
            <person name="Woolfit M."/>
            <person name="Wolfe K.H."/>
        </authorList>
    </citation>
    <scope>NUCLEOTIDE SEQUENCE [LARGE SCALE GENOMIC DNA]</scope>
    <source>
        <strain evidence="10">ATCC 22028 / DSM 70294 / BCRC 21397 / CBS 2163 / NBRC 10782 / NRRL Y-8283 / UCD 57-17</strain>
    </source>
</reference>
<feature type="transmembrane region" description="Helical" evidence="7">
    <location>
        <begin position="169"/>
        <end position="188"/>
    </location>
</feature>
<keyword evidence="2" id="KW-0813">Transport</keyword>
<dbReference type="CDD" id="cd17323">
    <property type="entry name" value="MFS_Tpo1_MDR_like"/>
    <property type="match status" value="1"/>
</dbReference>
<dbReference type="InterPro" id="IPR020846">
    <property type="entry name" value="MFS_dom"/>
</dbReference>
<comment type="subcellular location">
    <subcellularLocation>
        <location evidence="1">Membrane</location>
        <topology evidence="1">Multi-pass membrane protein</topology>
    </subcellularLocation>
</comment>
<evidence type="ECO:0000256" key="6">
    <source>
        <dbReference type="ARBA" id="ARBA00038347"/>
    </source>
</evidence>
<dbReference type="GO" id="GO:0015565">
    <property type="term" value="F:threonine efflux transmembrane transporter activity"/>
    <property type="evidence" value="ECO:0007669"/>
    <property type="project" value="EnsemblFungi"/>
</dbReference>
<keyword evidence="10" id="KW-1185">Reference proteome</keyword>
<dbReference type="PANTHER" id="PTHR23502:SF51">
    <property type="entry name" value="QUINIDINE RESISTANCE PROTEIN 1-RELATED"/>
    <property type="match status" value="1"/>
</dbReference>
<dbReference type="PANTHER" id="PTHR23502">
    <property type="entry name" value="MAJOR FACILITATOR SUPERFAMILY"/>
    <property type="match status" value="1"/>
</dbReference>
<feature type="transmembrane region" description="Helical" evidence="7">
    <location>
        <begin position="466"/>
        <end position="488"/>
    </location>
</feature>
<feature type="transmembrane region" description="Helical" evidence="7">
    <location>
        <begin position="102"/>
        <end position="122"/>
    </location>
</feature>
<evidence type="ECO:0000313" key="10">
    <source>
        <dbReference type="Proteomes" id="UP000000267"/>
    </source>
</evidence>
<dbReference type="GO" id="GO:0042910">
    <property type="term" value="F:xenobiotic transmembrane transporter activity"/>
    <property type="evidence" value="ECO:0007669"/>
    <property type="project" value="EnsemblFungi"/>
</dbReference>
<dbReference type="OMA" id="MCGFWSS"/>
<feature type="transmembrane region" description="Helical" evidence="7">
    <location>
        <begin position="526"/>
        <end position="550"/>
    </location>
</feature>
<protein>
    <recommendedName>
        <fullName evidence="8">Major facilitator superfamily (MFS) profile domain-containing protein</fullName>
    </recommendedName>
</protein>
<feature type="transmembrane region" description="Helical" evidence="7">
    <location>
        <begin position="142"/>
        <end position="162"/>
    </location>
</feature>
<keyword evidence="4 7" id="KW-1133">Transmembrane helix</keyword>
<dbReference type="GO" id="GO:0008028">
    <property type="term" value="F:monocarboxylic acid transmembrane transporter activity"/>
    <property type="evidence" value="ECO:0007669"/>
    <property type="project" value="EnsemblFungi"/>
</dbReference>
<evidence type="ECO:0000256" key="1">
    <source>
        <dbReference type="ARBA" id="ARBA00004141"/>
    </source>
</evidence>